<feature type="compositionally biased region" description="Basic and acidic residues" evidence="1">
    <location>
        <begin position="42"/>
        <end position="54"/>
    </location>
</feature>
<evidence type="ECO:0000256" key="1">
    <source>
        <dbReference type="SAM" id="MobiDB-lite"/>
    </source>
</evidence>
<keyword evidence="3" id="KW-1185">Reference proteome</keyword>
<evidence type="ECO:0000313" key="3">
    <source>
        <dbReference type="Proteomes" id="UP000326799"/>
    </source>
</evidence>
<proteinExistence type="predicted"/>
<name>A0A5N6EP46_9EURO</name>
<evidence type="ECO:0000313" key="2">
    <source>
        <dbReference type="EMBL" id="KAB8218170.1"/>
    </source>
</evidence>
<feature type="region of interest" description="Disordered" evidence="1">
    <location>
        <begin position="1"/>
        <end position="70"/>
    </location>
</feature>
<gene>
    <name evidence="2" type="ORF">BDV33DRAFT_192970</name>
</gene>
<dbReference type="AlphaFoldDB" id="A0A5N6EP46"/>
<dbReference type="Proteomes" id="UP000326799">
    <property type="component" value="Unassembled WGS sequence"/>
</dbReference>
<dbReference type="EMBL" id="ML733453">
    <property type="protein sequence ID" value="KAB8218170.1"/>
    <property type="molecule type" value="Genomic_DNA"/>
</dbReference>
<accession>A0A5N6EP46</accession>
<feature type="region of interest" description="Disordered" evidence="1">
    <location>
        <begin position="167"/>
        <end position="241"/>
    </location>
</feature>
<feature type="compositionally biased region" description="Low complexity" evidence="1">
    <location>
        <begin position="7"/>
        <end position="25"/>
    </location>
</feature>
<protein>
    <submittedName>
        <fullName evidence="2">Uncharacterized protein</fullName>
    </submittedName>
</protein>
<sequence>MGSYSVSSRQHSARAGGSSSSTYSDASDRSKSTAPTIYSERPTSKQRENMDPKDSVSTYASTNHDDELPKKPRYEVVTRGAESDIFPSDAIPSNSSTFGKLFPSSRRLLIGHDDTTLDGNMNLRVHTLAPRRDGYQQAVILFHLRMYDLYSREFSFRRYCRNSEREVCHSARRPISSGGPNKRPGFQRSLSSALAGLRPGSNGDHSTHSSKRKRQDLGQKSVKEDDEDFDGQDSRDQPLADTTMLEFSNYAHVEIKRRGAGLSKRYEFEYWCTRYQWRREHRRDGDLQEVAFHLIDLRTSKTIAHLIPEILTPMEAVEEQAKGGWVPPSSMWISEDSVYEKMPDVADRFVQVAAMVLLTLPDLSSCLCWSESGPHDVGLGTQEEGEMKYDILNWAIATGAGLIGPAWTPRKTRKLELALDLGERKSGRGF</sequence>
<reference evidence="2 3" key="1">
    <citation type="submission" date="2019-04" db="EMBL/GenBank/DDBJ databases">
        <title>Fungal friends and foes A comparative genomics study of 23 Aspergillus species from section Flavi.</title>
        <authorList>
            <consortium name="DOE Joint Genome Institute"/>
            <person name="Kjaerbolling I."/>
            <person name="Vesth T.C."/>
            <person name="Frisvad J.C."/>
            <person name="Nybo J.L."/>
            <person name="Theobald S."/>
            <person name="Kildgaard S."/>
            <person name="Petersen T.I."/>
            <person name="Kuo A."/>
            <person name="Sato A."/>
            <person name="Lyhne E.K."/>
            <person name="Kogle M.E."/>
            <person name="Wiebenga A."/>
            <person name="Kun R.S."/>
            <person name="Lubbers R.J."/>
            <person name="Makela M.R."/>
            <person name="Barry K."/>
            <person name="Chovatia M."/>
            <person name="Clum A."/>
            <person name="Daum C."/>
            <person name="Haridas S."/>
            <person name="He G."/>
            <person name="LaButti K."/>
            <person name="Lipzen A."/>
            <person name="Mondo S."/>
            <person name="Pangilinan J."/>
            <person name="Riley R."/>
            <person name="Salamov A."/>
            <person name="Simmons B.A."/>
            <person name="Magnuson J.K."/>
            <person name="Henrissat B."/>
            <person name="Mortensen U.H."/>
            <person name="Larsen T.O."/>
            <person name="De vries R.P."/>
            <person name="Grigoriev I.V."/>
            <person name="Machida M."/>
            <person name="Baker S.E."/>
            <person name="Andersen M.R."/>
        </authorList>
    </citation>
    <scope>NUCLEOTIDE SEQUENCE [LARGE SCALE GENOMIC DNA]</scope>
    <source>
        <strain evidence="2 3">CBS 126849</strain>
    </source>
</reference>
<organism evidence="2 3">
    <name type="scientific">Aspergillus novoparasiticus</name>
    <dbReference type="NCBI Taxonomy" id="986946"/>
    <lineage>
        <taxon>Eukaryota</taxon>
        <taxon>Fungi</taxon>
        <taxon>Dikarya</taxon>
        <taxon>Ascomycota</taxon>
        <taxon>Pezizomycotina</taxon>
        <taxon>Eurotiomycetes</taxon>
        <taxon>Eurotiomycetidae</taxon>
        <taxon>Eurotiales</taxon>
        <taxon>Aspergillaceae</taxon>
        <taxon>Aspergillus</taxon>
        <taxon>Aspergillus subgen. Circumdati</taxon>
    </lineage>
</organism>